<organism evidence="1 2">
    <name type="scientific">Gigaspora margarita</name>
    <dbReference type="NCBI Taxonomy" id="4874"/>
    <lineage>
        <taxon>Eukaryota</taxon>
        <taxon>Fungi</taxon>
        <taxon>Fungi incertae sedis</taxon>
        <taxon>Mucoromycota</taxon>
        <taxon>Glomeromycotina</taxon>
        <taxon>Glomeromycetes</taxon>
        <taxon>Diversisporales</taxon>
        <taxon>Gigasporaceae</taxon>
        <taxon>Gigaspora</taxon>
    </lineage>
</organism>
<evidence type="ECO:0000313" key="2">
    <source>
        <dbReference type="Proteomes" id="UP000789901"/>
    </source>
</evidence>
<sequence>MPFCIKPPTSDRILSFGCEKGTGGFSPNITWIVTVTVDPKSLQEKIDSTIQLNENVLKDDSVDLEDVLFFGTEPNSSIFLPGLFLIVNHEIVLFGYDTNIDSLYNLRLTESGNPYNKISVQYTPELANQLRKNIQN</sequence>
<dbReference type="EMBL" id="CAJVQB010147622">
    <property type="protein sequence ID" value="CAG8855281.1"/>
    <property type="molecule type" value="Genomic_DNA"/>
</dbReference>
<name>A0ABN7XLR8_GIGMA</name>
<protein>
    <submittedName>
        <fullName evidence="1">14028_t:CDS:1</fullName>
    </submittedName>
</protein>
<proteinExistence type="predicted"/>
<dbReference type="Proteomes" id="UP000789901">
    <property type="component" value="Unassembled WGS sequence"/>
</dbReference>
<evidence type="ECO:0000313" key="1">
    <source>
        <dbReference type="EMBL" id="CAG8855281.1"/>
    </source>
</evidence>
<reference evidence="1 2" key="1">
    <citation type="submission" date="2021-06" db="EMBL/GenBank/DDBJ databases">
        <authorList>
            <person name="Kallberg Y."/>
            <person name="Tangrot J."/>
            <person name="Rosling A."/>
        </authorList>
    </citation>
    <scope>NUCLEOTIDE SEQUENCE [LARGE SCALE GENOMIC DNA]</scope>
    <source>
        <strain evidence="1 2">120-4 pot B 10/14</strain>
    </source>
</reference>
<keyword evidence="2" id="KW-1185">Reference proteome</keyword>
<comment type="caution">
    <text evidence="1">The sequence shown here is derived from an EMBL/GenBank/DDBJ whole genome shotgun (WGS) entry which is preliminary data.</text>
</comment>
<gene>
    <name evidence="1" type="ORF">GMARGA_LOCUS44102</name>
</gene>
<accession>A0ABN7XLR8</accession>
<feature type="non-terminal residue" evidence="1">
    <location>
        <position position="136"/>
    </location>
</feature>